<dbReference type="PANTHER" id="PTHR32222:SF1">
    <property type="entry name" value="CENTROMERE PROTEIN U"/>
    <property type="match status" value="1"/>
</dbReference>
<dbReference type="CTD" id="79682"/>
<feature type="compositionally biased region" description="Basic residues" evidence="11">
    <location>
        <begin position="1"/>
        <end position="10"/>
    </location>
</feature>
<feature type="coiled-coil region" evidence="10">
    <location>
        <begin position="354"/>
        <end position="388"/>
    </location>
</feature>
<reference evidence="14" key="2">
    <citation type="submission" date="2025-04" db="UniProtKB">
        <authorList>
            <consortium name="RefSeq"/>
        </authorList>
    </citation>
    <scope>IDENTIFICATION</scope>
    <source>
        <tissue evidence="14">Brain</tissue>
    </source>
</reference>
<keyword evidence="8" id="KW-0137">Centromere</keyword>
<protein>
    <recommendedName>
        <fullName evidence="4">Centromere protein U</fullName>
    </recommendedName>
    <alternativeName>
        <fullName evidence="9">MLF1-interacting protein</fullName>
    </alternativeName>
</protein>
<reference evidence="12" key="3">
    <citation type="submission" date="2025-05" db="UniProtKB">
        <authorList>
            <consortium name="Ensembl"/>
        </authorList>
    </citation>
    <scope>IDENTIFICATION</scope>
</reference>
<gene>
    <name evidence="12 14" type="primary">cenpu</name>
</gene>
<dbReference type="STRING" id="8187.ENSLCAP00010058551"/>
<sequence length="463" mass="52112">MSAKKGRRAKMLTVPPDESQKASSFDMDSPNLSSIDRASFLEGLQQNHGNPLHSTAVEEDLNVLEEEQMDQGKAGRKDIPQMLKRTAKQRGATVKRKESEKDGGDEKKRSRKSTGEKAKARPEKGGKRQKTKGGPEWERAESDADAIPKTSGQPAPKANGLKHLVKKKPAKTSTSAARPSKNQQMSKDKKRTSESSGGESSDHESQEESDSDTRNRSRSRVLSSDEEVDEDMSWKPSPKNARVSGFGVSSKPSSDRSKSRKSSSGSASAEAERANTDKQRRKILGGQGGTDLEVVLDTFLDFCDQYRDSVESKAVKQSIDTFSSNVKEQLLEKISSYKELRVLKRENAKVGSLIRKKTQRLLDAKHELMRAERQMWLLQKEKAELKLRLTDLRRSHAFLRDIRKLNQQYLDYRHTHPKEKETYGASSLPALLLEARHIQTTEQQLSRINNQTEKRLQRNGICE</sequence>
<evidence type="ECO:0000256" key="6">
    <source>
        <dbReference type="ARBA" id="ARBA00023054"/>
    </source>
</evidence>
<dbReference type="OrthoDB" id="8959258at2759"/>
<organism evidence="12 13">
    <name type="scientific">Lates calcarifer</name>
    <name type="common">Barramundi</name>
    <name type="synonym">Holocentrus calcarifer</name>
    <dbReference type="NCBI Taxonomy" id="8187"/>
    <lineage>
        <taxon>Eukaryota</taxon>
        <taxon>Metazoa</taxon>
        <taxon>Chordata</taxon>
        <taxon>Craniata</taxon>
        <taxon>Vertebrata</taxon>
        <taxon>Euteleostomi</taxon>
        <taxon>Actinopterygii</taxon>
        <taxon>Neopterygii</taxon>
        <taxon>Teleostei</taxon>
        <taxon>Neoteleostei</taxon>
        <taxon>Acanthomorphata</taxon>
        <taxon>Carangaria</taxon>
        <taxon>Carangaria incertae sedis</taxon>
        <taxon>Centropomidae</taxon>
        <taxon>Lates</taxon>
    </lineage>
</organism>
<name>A0A4W6G720_LATCA</name>
<dbReference type="GO" id="GO:0000775">
    <property type="term" value="C:chromosome, centromeric region"/>
    <property type="evidence" value="ECO:0007669"/>
    <property type="project" value="UniProtKB-SubCell"/>
</dbReference>
<dbReference type="GeneID" id="108901498"/>
<feature type="compositionally biased region" description="Acidic residues" evidence="11">
    <location>
        <begin position="57"/>
        <end position="69"/>
    </location>
</feature>
<dbReference type="AlphaFoldDB" id="A0A4W6G720"/>
<comment type="subcellular location">
    <subcellularLocation>
        <location evidence="2">Chromosome</location>
        <location evidence="2">Centromere</location>
    </subcellularLocation>
    <subcellularLocation>
        <location evidence="1">Nucleus</location>
    </subcellularLocation>
</comment>
<evidence type="ECO:0000313" key="14">
    <source>
        <dbReference type="RefSeq" id="XP_018558507.1"/>
    </source>
</evidence>
<evidence type="ECO:0000256" key="1">
    <source>
        <dbReference type="ARBA" id="ARBA00004123"/>
    </source>
</evidence>
<evidence type="ECO:0000313" key="13">
    <source>
        <dbReference type="Proteomes" id="UP000314980"/>
    </source>
</evidence>
<evidence type="ECO:0000256" key="7">
    <source>
        <dbReference type="ARBA" id="ARBA00023242"/>
    </source>
</evidence>
<dbReference type="Ensembl" id="ENSLCAT00010060151.1">
    <property type="protein sequence ID" value="ENSLCAP00010058551.1"/>
    <property type="gene ID" value="ENSLCAG00010027308.1"/>
</dbReference>
<dbReference type="KEGG" id="lcf:108901498"/>
<feature type="compositionally biased region" description="Basic and acidic residues" evidence="11">
    <location>
        <begin position="133"/>
        <end position="142"/>
    </location>
</feature>
<feature type="compositionally biased region" description="Polar residues" evidence="11">
    <location>
        <begin position="44"/>
        <end position="53"/>
    </location>
</feature>
<evidence type="ECO:0000256" key="2">
    <source>
        <dbReference type="ARBA" id="ARBA00004584"/>
    </source>
</evidence>
<accession>A0A4W6G720</accession>
<reference evidence="13" key="1">
    <citation type="submission" date="2015-09" db="EMBL/GenBank/DDBJ databases">
        <authorList>
            <person name="Sai Rama Sridatta P."/>
        </authorList>
    </citation>
    <scope>NUCLEOTIDE SEQUENCE [LARGE SCALE GENOMIC DNA]</scope>
</reference>
<evidence type="ECO:0000256" key="9">
    <source>
        <dbReference type="ARBA" id="ARBA00031456"/>
    </source>
</evidence>
<feature type="compositionally biased region" description="Basic and acidic residues" evidence="11">
    <location>
        <begin position="200"/>
        <end position="215"/>
    </location>
</feature>
<evidence type="ECO:0000256" key="10">
    <source>
        <dbReference type="SAM" id="Coils"/>
    </source>
</evidence>
<evidence type="ECO:0000256" key="3">
    <source>
        <dbReference type="ARBA" id="ARBA00010440"/>
    </source>
</evidence>
<dbReference type="Pfam" id="PF13097">
    <property type="entry name" value="CENP-U"/>
    <property type="match status" value="1"/>
</dbReference>
<keyword evidence="6 10" id="KW-0175">Coiled coil</keyword>
<evidence type="ECO:0000256" key="4">
    <source>
        <dbReference type="ARBA" id="ARBA00016402"/>
    </source>
</evidence>
<proteinExistence type="inferred from homology"/>
<dbReference type="RefSeq" id="XP_018558507.1">
    <property type="nucleotide sequence ID" value="XM_018702991.2"/>
</dbReference>
<feature type="region of interest" description="Disordered" evidence="11">
    <location>
        <begin position="1"/>
        <end position="285"/>
    </location>
</feature>
<dbReference type="InParanoid" id="A0A4W6G720"/>
<evidence type="ECO:0000256" key="11">
    <source>
        <dbReference type="SAM" id="MobiDB-lite"/>
    </source>
</evidence>
<comment type="similarity">
    <text evidence="3">Belongs to the CENP-U/AME1 family.</text>
</comment>
<evidence type="ECO:0000256" key="5">
    <source>
        <dbReference type="ARBA" id="ARBA00022454"/>
    </source>
</evidence>
<dbReference type="PANTHER" id="PTHR32222">
    <property type="entry name" value="CENTROMERE PROTEIN U"/>
    <property type="match status" value="1"/>
</dbReference>
<dbReference type="Proteomes" id="UP000314980">
    <property type="component" value="Unassembled WGS sequence"/>
</dbReference>
<dbReference type="Proteomes" id="UP000694890">
    <property type="component" value="Linkage group LG8"/>
</dbReference>
<keyword evidence="7" id="KW-0539">Nucleus</keyword>
<evidence type="ECO:0000313" key="12">
    <source>
        <dbReference type="Ensembl" id="ENSLCAP00010058551.1"/>
    </source>
</evidence>
<evidence type="ECO:0000256" key="8">
    <source>
        <dbReference type="ARBA" id="ARBA00023328"/>
    </source>
</evidence>
<feature type="compositionally biased region" description="Basic and acidic residues" evidence="11">
    <location>
        <begin position="95"/>
        <end position="126"/>
    </location>
</feature>
<dbReference type="GeneTree" id="ENSGT00390000015511"/>
<dbReference type="GO" id="GO:0005634">
    <property type="term" value="C:nucleus"/>
    <property type="evidence" value="ECO:0007669"/>
    <property type="project" value="UniProtKB-SubCell"/>
</dbReference>
<keyword evidence="5" id="KW-0158">Chromosome</keyword>
<dbReference type="InterPro" id="IPR025214">
    <property type="entry name" value="CENP-U"/>
</dbReference>
<keyword evidence="13" id="KW-1185">Reference proteome</keyword>